<evidence type="ECO:0000313" key="2">
    <source>
        <dbReference type="Proteomes" id="UP000068243"/>
    </source>
</evidence>
<evidence type="ECO:0000313" key="1">
    <source>
        <dbReference type="EMBL" id="GAQ44646.1"/>
    </source>
</evidence>
<dbReference type="VEuPathDB" id="FungiDB:M747DRAFT_284997"/>
<dbReference type="EMBL" id="BCMY01000013">
    <property type="protein sequence ID" value="GAQ44646.1"/>
    <property type="molecule type" value="Genomic_DNA"/>
</dbReference>
<gene>
    <name evidence="1" type="ORF">ABL_07307</name>
</gene>
<dbReference type="Proteomes" id="UP000068243">
    <property type="component" value="Unassembled WGS sequence"/>
</dbReference>
<dbReference type="VEuPathDB" id="FungiDB:ASPNIDRAFT2_1187848"/>
<proteinExistence type="predicted"/>
<dbReference type="OMA" id="RIMLKQY"/>
<organism evidence="1 2">
    <name type="scientific">Aspergillus niger</name>
    <dbReference type="NCBI Taxonomy" id="5061"/>
    <lineage>
        <taxon>Eukaryota</taxon>
        <taxon>Fungi</taxon>
        <taxon>Dikarya</taxon>
        <taxon>Ascomycota</taxon>
        <taxon>Pezizomycotina</taxon>
        <taxon>Eurotiomycetes</taxon>
        <taxon>Eurotiomycetidae</taxon>
        <taxon>Eurotiales</taxon>
        <taxon>Aspergillaceae</taxon>
        <taxon>Aspergillus</taxon>
        <taxon>Aspergillus subgen. Circumdati</taxon>
    </lineage>
</organism>
<sequence>MTRVAESPARRQVRVALRDLALNIKSLAVDEFDLQQLENLSINVDSMVLDQMSSEKPIYFAPYSDHSFPEPNDDDLHGSYNGVDDETDPAFSRPYDRAYVMDMHLDSYISYYNLKAKREGYRSPWVPKCIGDSAFGNIGLYRDEQPEFGCFSIAEPKDPVCPHVKAIIYNNMVATDSTILFGELMPILRIMLKQYWRAKYIHSMVSPVLVFSLMGLQARVIEAFFQGQELIIRPTKLYDFSHGNPSAFKTFTQWYMGKPIGDTTKAS</sequence>
<comment type="caution">
    <text evidence="1">The sequence shown here is derived from an EMBL/GenBank/DDBJ whole genome shotgun (WGS) entry which is preliminary data.</text>
</comment>
<name>A0A117E318_ASPNG</name>
<dbReference type="AlphaFoldDB" id="A0A117E318"/>
<accession>A0A117E318</accession>
<protein>
    <submittedName>
        <fullName evidence="1">Uncharacterized protein</fullName>
    </submittedName>
</protein>
<dbReference type="VEuPathDB" id="FungiDB:An11g09420"/>
<reference evidence="2" key="1">
    <citation type="journal article" date="2016" name="Genome Announc.">
        <title>Draft genome sequence of Aspergillus niger strain An76.</title>
        <authorList>
            <person name="Gong W."/>
            <person name="Cheng Z."/>
            <person name="Zhang H."/>
            <person name="Liu L."/>
            <person name="Gao P."/>
            <person name="Wang L."/>
        </authorList>
    </citation>
    <scope>NUCLEOTIDE SEQUENCE [LARGE SCALE GENOMIC DNA]</scope>
    <source>
        <strain evidence="2">An76</strain>
    </source>
</reference>
<dbReference type="OrthoDB" id="4177740at2759"/>
<dbReference type="VEuPathDB" id="FungiDB:ATCC64974_94180"/>